<dbReference type="Pfam" id="PF06420">
    <property type="entry name" value="Mgm101p"/>
    <property type="match status" value="1"/>
</dbReference>
<evidence type="ECO:0000256" key="10">
    <source>
        <dbReference type="SAM" id="MobiDB-lite"/>
    </source>
</evidence>
<evidence type="ECO:0000256" key="5">
    <source>
        <dbReference type="ARBA" id="ARBA00022946"/>
    </source>
</evidence>
<dbReference type="EMBL" id="KN846951">
    <property type="protein sequence ID" value="KIV84389.1"/>
    <property type="molecule type" value="Genomic_DNA"/>
</dbReference>
<accession>A0A0D1YSG6</accession>
<feature type="compositionally biased region" description="Polar residues" evidence="10">
    <location>
        <begin position="64"/>
        <end position="77"/>
    </location>
</feature>
<dbReference type="AlphaFoldDB" id="A0A0D1YSG6"/>
<evidence type="ECO:0000256" key="1">
    <source>
        <dbReference type="ARBA" id="ARBA00004436"/>
    </source>
</evidence>
<dbReference type="HOGENOM" id="CLU_028692_1_0_1"/>
<dbReference type="GO" id="GO:0036297">
    <property type="term" value="P:interstrand cross-link repair"/>
    <property type="evidence" value="ECO:0007669"/>
    <property type="project" value="TreeGrafter"/>
</dbReference>
<comment type="subcellular location">
    <subcellularLocation>
        <location evidence="1">Mitochondrion matrix</location>
        <location evidence="1">Mitochondrion nucleoid</location>
    </subcellularLocation>
</comment>
<dbReference type="GO" id="GO:0003697">
    <property type="term" value="F:single-stranded DNA binding"/>
    <property type="evidence" value="ECO:0007669"/>
    <property type="project" value="InterPro"/>
</dbReference>
<name>A0A0D1YSG6_9EURO</name>
<comment type="similarity">
    <text evidence="2">Belongs to the MGM101 family.</text>
</comment>
<keyword evidence="9" id="KW-1135">Mitochondrion nucleoid</keyword>
<dbReference type="OrthoDB" id="17164at2759"/>
<evidence type="ECO:0000256" key="2">
    <source>
        <dbReference type="ARBA" id="ARBA00007053"/>
    </source>
</evidence>
<keyword evidence="4" id="KW-0227">DNA damage</keyword>
<evidence type="ECO:0000256" key="4">
    <source>
        <dbReference type="ARBA" id="ARBA00022763"/>
    </source>
</evidence>
<dbReference type="InterPro" id="IPR009446">
    <property type="entry name" value="Mgm101"/>
</dbReference>
<dbReference type="GO" id="GO:0000725">
    <property type="term" value="P:recombinational repair"/>
    <property type="evidence" value="ECO:0007669"/>
    <property type="project" value="TreeGrafter"/>
</dbReference>
<evidence type="ECO:0000313" key="12">
    <source>
        <dbReference type="Proteomes" id="UP000053599"/>
    </source>
</evidence>
<keyword evidence="5" id="KW-0809">Transit peptide</keyword>
<protein>
    <recommendedName>
        <fullName evidence="3">Mitochondrial genome maintenance protein MGM101</fullName>
    </recommendedName>
</protein>
<dbReference type="PANTHER" id="PTHR31404:SF0">
    <property type="entry name" value="MITOCHONDRIAL GENOME MAINTENANCE PROTEIN MGM101"/>
    <property type="match status" value="1"/>
</dbReference>
<dbReference type="GO" id="GO:0000262">
    <property type="term" value="C:mitochondrial chromosome"/>
    <property type="evidence" value="ECO:0007669"/>
    <property type="project" value="InterPro"/>
</dbReference>
<evidence type="ECO:0000256" key="7">
    <source>
        <dbReference type="ARBA" id="ARBA00023128"/>
    </source>
</evidence>
<evidence type="ECO:0000256" key="3">
    <source>
        <dbReference type="ARBA" id="ARBA00013628"/>
    </source>
</evidence>
<evidence type="ECO:0000256" key="6">
    <source>
        <dbReference type="ARBA" id="ARBA00023125"/>
    </source>
</evidence>
<gene>
    <name evidence="11" type="ORF">PV11_00172</name>
</gene>
<dbReference type="STRING" id="1016849.A0A0D1YSG6"/>
<keyword evidence="6" id="KW-0238">DNA-binding</keyword>
<dbReference type="Proteomes" id="UP000053599">
    <property type="component" value="Unassembled WGS sequence"/>
</dbReference>
<evidence type="ECO:0000256" key="9">
    <source>
        <dbReference type="ARBA" id="ARBA00023271"/>
    </source>
</evidence>
<sequence length="277" mass="30835">MSPTSRLPLQASRIRSTTACLSLMCRRLPERHQLRATRSPALASPVRTVFTKTPSRKAEPAATPAQTSRASTSQSPPSNEPIPAPNTASNESLKLQEDNTSNIDWTRSFHGLSIEPFSKEAADVLMAPLSPDDVEIKPDGIIFLPEIKYRRILNRAFGPGGWGLAPRGETIVTEKAVTREYALLAHGRLVSIARGEQDYFNKDGVPTASEGCKSNAMMRCCKDLGVASELWDPRFIRKFKAENCREVFVEHQGTKKRTKIWLRKGDPVSYPYAELKR</sequence>
<evidence type="ECO:0000256" key="8">
    <source>
        <dbReference type="ARBA" id="ARBA00023204"/>
    </source>
</evidence>
<keyword evidence="8" id="KW-0234">DNA repair</keyword>
<dbReference type="PANTHER" id="PTHR31404">
    <property type="entry name" value="MITOCHONDRIAL GENOME MAINTENANCE PROTEIN MGM101"/>
    <property type="match status" value="1"/>
</dbReference>
<evidence type="ECO:0000313" key="11">
    <source>
        <dbReference type="EMBL" id="KIV84389.1"/>
    </source>
</evidence>
<organism evidence="11 12">
    <name type="scientific">Exophiala sideris</name>
    <dbReference type="NCBI Taxonomy" id="1016849"/>
    <lineage>
        <taxon>Eukaryota</taxon>
        <taxon>Fungi</taxon>
        <taxon>Dikarya</taxon>
        <taxon>Ascomycota</taxon>
        <taxon>Pezizomycotina</taxon>
        <taxon>Eurotiomycetes</taxon>
        <taxon>Chaetothyriomycetidae</taxon>
        <taxon>Chaetothyriales</taxon>
        <taxon>Herpotrichiellaceae</taxon>
        <taxon>Exophiala</taxon>
    </lineage>
</organism>
<feature type="region of interest" description="Disordered" evidence="10">
    <location>
        <begin position="36"/>
        <end position="89"/>
    </location>
</feature>
<keyword evidence="7" id="KW-0496">Mitochondrion</keyword>
<proteinExistence type="inferred from homology"/>
<reference evidence="11 12" key="1">
    <citation type="submission" date="2015-01" db="EMBL/GenBank/DDBJ databases">
        <title>The Genome Sequence of Exophiala sideris CBS121828.</title>
        <authorList>
            <consortium name="The Broad Institute Genomics Platform"/>
            <person name="Cuomo C."/>
            <person name="de Hoog S."/>
            <person name="Gorbushina A."/>
            <person name="Stielow B."/>
            <person name="Teixiera M."/>
            <person name="Abouelleil A."/>
            <person name="Chapman S.B."/>
            <person name="Priest M."/>
            <person name="Young S.K."/>
            <person name="Wortman J."/>
            <person name="Nusbaum C."/>
            <person name="Birren B."/>
        </authorList>
    </citation>
    <scope>NUCLEOTIDE SEQUENCE [LARGE SCALE GENOMIC DNA]</scope>
    <source>
        <strain evidence="11 12">CBS 121828</strain>
    </source>
</reference>